<dbReference type="EMBL" id="JBGBPQ010000014">
    <property type="protein sequence ID" value="KAL1511485.1"/>
    <property type="molecule type" value="Genomic_DNA"/>
</dbReference>
<dbReference type="InterPro" id="IPR001509">
    <property type="entry name" value="Epimerase_deHydtase"/>
</dbReference>
<evidence type="ECO:0000313" key="3">
    <source>
        <dbReference type="EMBL" id="KAL1511485.1"/>
    </source>
</evidence>
<name>A0AB34J3P1_PRYPA</name>
<dbReference type="GO" id="GO:0044877">
    <property type="term" value="F:protein-containing complex binding"/>
    <property type="evidence" value="ECO:0007669"/>
    <property type="project" value="TreeGrafter"/>
</dbReference>
<dbReference type="SUPFAM" id="SSF51735">
    <property type="entry name" value="NAD(P)-binding Rossmann-fold domains"/>
    <property type="match status" value="1"/>
</dbReference>
<proteinExistence type="predicted"/>
<sequence>MCRPTHVAMLLSSAAALRLSPVTMTAIAPTKRLLVIGGNGFVGREVCKYAVQNGFLVTSVSRRGECPLPGDKWLSQVDWQSGNALDETTITSFLASADAVVHCIGLLFDVESGLLNLNAFTSFSKSLPDDDSTYDNITRKSAMLVINALSKRAQLPEFRDLPPTPMAFMSAAEAGWPDVKYGDQVEALAPDWLKRYLAAKRAVEAELLKSPSIRSVIIRPSFIWNFAKLDALPLVPIFNIASFLGVPFVDKTVRVEDVGKAIVVGLLNENVQGVQRYMQIESLAAEIPIDEP</sequence>
<keyword evidence="1" id="KW-0732">Signal</keyword>
<feature type="chain" id="PRO_5044258476" description="NAD-dependent epimerase/dehydratase domain-containing protein" evidence="1">
    <location>
        <begin position="17"/>
        <end position="292"/>
    </location>
</feature>
<dbReference type="PANTHER" id="PTHR12126">
    <property type="entry name" value="NADH-UBIQUINONE OXIDOREDUCTASE 39 KDA SUBUNIT-RELATED"/>
    <property type="match status" value="1"/>
</dbReference>
<gene>
    <name evidence="3" type="ORF">AB1Y20_006283</name>
</gene>
<accession>A0AB34J3P1</accession>
<dbReference type="Pfam" id="PF01370">
    <property type="entry name" value="Epimerase"/>
    <property type="match status" value="1"/>
</dbReference>
<dbReference type="AlphaFoldDB" id="A0AB34J3P1"/>
<dbReference type="PANTHER" id="PTHR12126:SF15">
    <property type="entry name" value="NAD(P)-BINDING DOMAIN-CONTAINING PROTEIN"/>
    <property type="match status" value="1"/>
</dbReference>
<dbReference type="Proteomes" id="UP001515480">
    <property type="component" value="Unassembled WGS sequence"/>
</dbReference>
<organism evidence="3 4">
    <name type="scientific">Prymnesium parvum</name>
    <name type="common">Toxic golden alga</name>
    <dbReference type="NCBI Taxonomy" id="97485"/>
    <lineage>
        <taxon>Eukaryota</taxon>
        <taxon>Haptista</taxon>
        <taxon>Haptophyta</taxon>
        <taxon>Prymnesiophyceae</taxon>
        <taxon>Prymnesiales</taxon>
        <taxon>Prymnesiaceae</taxon>
        <taxon>Prymnesium</taxon>
    </lineage>
</organism>
<reference evidence="3 4" key="1">
    <citation type="journal article" date="2024" name="Science">
        <title>Giant polyketide synthase enzymes in the biosynthesis of giant marine polyether toxins.</title>
        <authorList>
            <person name="Fallon T.R."/>
            <person name="Shende V.V."/>
            <person name="Wierzbicki I.H."/>
            <person name="Pendleton A.L."/>
            <person name="Watervoot N.F."/>
            <person name="Auber R.P."/>
            <person name="Gonzalez D.J."/>
            <person name="Wisecaver J.H."/>
            <person name="Moore B.S."/>
        </authorList>
    </citation>
    <scope>NUCLEOTIDE SEQUENCE [LARGE SCALE GENOMIC DNA]</scope>
    <source>
        <strain evidence="3 4">12B1</strain>
    </source>
</reference>
<dbReference type="InterPro" id="IPR051207">
    <property type="entry name" value="ComplexI_NDUFA9_subunit"/>
</dbReference>
<feature type="domain" description="NAD-dependent epimerase/dehydratase" evidence="2">
    <location>
        <begin position="34"/>
        <end position="107"/>
    </location>
</feature>
<dbReference type="InterPro" id="IPR036291">
    <property type="entry name" value="NAD(P)-bd_dom_sf"/>
</dbReference>
<protein>
    <recommendedName>
        <fullName evidence="2">NAD-dependent epimerase/dehydratase domain-containing protein</fullName>
    </recommendedName>
</protein>
<evidence type="ECO:0000259" key="2">
    <source>
        <dbReference type="Pfam" id="PF01370"/>
    </source>
</evidence>
<comment type="caution">
    <text evidence="3">The sequence shown here is derived from an EMBL/GenBank/DDBJ whole genome shotgun (WGS) entry which is preliminary data.</text>
</comment>
<dbReference type="GO" id="GO:0005739">
    <property type="term" value="C:mitochondrion"/>
    <property type="evidence" value="ECO:0007669"/>
    <property type="project" value="TreeGrafter"/>
</dbReference>
<dbReference type="Gene3D" id="3.40.50.720">
    <property type="entry name" value="NAD(P)-binding Rossmann-like Domain"/>
    <property type="match status" value="1"/>
</dbReference>
<feature type="signal peptide" evidence="1">
    <location>
        <begin position="1"/>
        <end position="16"/>
    </location>
</feature>
<evidence type="ECO:0000313" key="4">
    <source>
        <dbReference type="Proteomes" id="UP001515480"/>
    </source>
</evidence>
<evidence type="ECO:0000256" key="1">
    <source>
        <dbReference type="SAM" id="SignalP"/>
    </source>
</evidence>
<keyword evidence="4" id="KW-1185">Reference proteome</keyword>